<protein>
    <submittedName>
        <fullName evidence="2">Uncharacterized protein</fullName>
    </submittedName>
</protein>
<name>A0ABW2XWP1_9ACTN</name>
<dbReference type="PROSITE" id="PS51257">
    <property type="entry name" value="PROKAR_LIPOPROTEIN"/>
    <property type="match status" value="1"/>
</dbReference>
<accession>A0ABW2XWP1</accession>
<dbReference type="EMBL" id="JBHTGP010000018">
    <property type="protein sequence ID" value="MFD0690781.1"/>
    <property type="molecule type" value="Genomic_DNA"/>
</dbReference>
<proteinExistence type="predicted"/>
<evidence type="ECO:0000256" key="1">
    <source>
        <dbReference type="SAM" id="SignalP"/>
    </source>
</evidence>
<keyword evidence="3" id="KW-1185">Reference proteome</keyword>
<comment type="caution">
    <text evidence="2">The sequence shown here is derived from an EMBL/GenBank/DDBJ whole genome shotgun (WGS) entry which is preliminary data.</text>
</comment>
<keyword evidence="1" id="KW-0732">Signal</keyword>
<reference evidence="3" key="1">
    <citation type="journal article" date="2019" name="Int. J. Syst. Evol. Microbiol.">
        <title>The Global Catalogue of Microorganisms (GCM) 10K type strain sequencing project: providing services to taxonomists for standard genome sequencing and annotation.</title>
        <authorList>
            <consortium name="The Broad Institute Genomics Platform"/>
            <consortium name="The Broad Institute Genome Sequencing Center for Infectious Disease"/>
            <person name="Wu L."/>
            <person name="Ma J."/>
        </authorList>
    </citation>
    <scope>NUCLEOTIDE SEQUENCE [LARGE SCALE GENOMIC DNA]</scope>
    <source>
        <strain evidence="3">JCM 9371</strain>
    </source>
</reference>
<gene>
    <name evidence="2" type="ORF">ACFQZM_40260</name>
</gene>
<dbReference type="Proteomes" id="UP001597063">
    <property type="component" value="Unassembled WGS sequence"/>
</dbReference>
<feature type="chain" id="PRO_5046636141" evidence="1">
    <location>
        <begin position="23"/>
        <end position="141"/>
    </location>
</feature>
<feature type="signal peptide" evidence="1">
    <location>
        <begin position="1"/>
        <end position="22"/>
    </location>
</feature>
<evidence type="ECO:0000313" key="3">
    <source>
        <dbReference type="Proteomes" id="UP001597063"/>
    </source>
</evidence>
<sequence>MSVRARSSLLVACAAVAALALAGCGSGEKKETGASAAPTSLAPLPTVAAADVKPLVGRWVGTAKDYFQFKADGTGVWVRDRQKLWSGTAIPEGNGKYRFSWQGGDPKTASYWGVTLSDGNSKLLFAGTNQTYTKARTKART</sequence>
<evidence type="ECO:0000313" key="2">
    <source>
        <dbReference type="EMBL" id="MFD0690781.1"/>
    </source>
</evidence>
<dbReference type="RefSeq" id="WP_242619797.1">
    <property type="nucleotide sequence ID" value="NZ_CAACUY010000324.1"/>
</dbReference>
<organism evidence="2 3">
    <name type="scientific">Actinomadura fibrosa</name>
    <dbReference type="NCBI Taxonomy" id="111802"/>
    <lineage>
        <taxon>Bacteria</taxon>
        <taxon>Bacillati</taxon>
        <taxon>Actinomycetota</taxon>
        <taxon>Actinomycetes</taxon>
        <taxon>Streptosporangiales</taxon>
        <taxon>Thermomonosporaceae</taxon>
        <taxon>Actinomadura</taxon>
    </lineage>
</organism>